<dbReference type="Pfam" id="PF13276">
    <property type="entry name" value="HTH_21"/>
    <property type="match status" value="1"/>
</dbReference>
<organism evidence="3 4">
    <name type="scientific">Lipingzhangella halophila</name>
    <dbReference type="NCBI Taxonomy" id="1783352"/>
    <lineage>
        <taxon>Bacteria</taxon>
        <taxon>Bacillati</taxon>
        <taxon>Actinomycetota</taxon>
        <taxon>Actinomycetes</taxon>
        <taxon>Streptosporangiales</taxon>
        <taxon>Nocardiopsidaceae</taxon>
        <taxon>Lipingzhangella</taxon>
    </lineage>
</organism>
<proteinExistence type="predicted"/>
<feature type="domain" description="HTH-like" evidence="2">
    <location>
        <begin position="2"/>
        <end position="51"/>
    </location>
</feature>
<evidence type="ECO:0000313" key="4">
    <source>
        <dbReference type="Proteomes" id="UP000523007"/>
    </source>
</evidence>
<reference evidence="3 4" key="1">
    <citation type="submission" date="2020-08" db="EMBL/GenBank/DDBJ databases">
        <title>Sequencing the genomes of 1000 actinobacteria strains.</title>
        <authorList>
            <person name="Klenk H.-P."/>
        </authorList>
    </citation>
    <scope>NUCLEOTIDE SEQUENCE [LARGE SCALE GENOMIC DNA]</scope>
    <source>
        <strain evidence="3 4">DSM 102030</strain>
    </source>
</reference>
<evidence type="ECO:0000313" key="3">
    <source>
        <dbReference type="EMBL" id="MBB4932731.1"/>
    </source>
</evidence>
<feature type="region of interest" description="Disordered" evidence="1">
    <location>
        <begin position="41"/>
        <end position="80"/>
    </location>
</feature>
<comment type="caution">
    <text evidence="3">The sequence shown here is derived from an EMBL/GenBank/DDBJ whole genome shotgun (WGS) entry which is preliminary data.</text>
</comment>
<evidence type="ECO:0000256" key="1">
    <source>
        <dbReference type="SAM" id="MobiDB-lite"/>
    </source>
</evidence>
<dbReference type="EMBL" id="JACHJT010000001">
    <property type="protein sequence ID" value="MBB4932731.1"/>
    <property type="molecule type" value="Genomic_DNA"/>
</dbReference>
<sequence>MIRTIHEESRGTYGAPRGHAELVLGLGERVNRKRVERLMRDAGLQGLNRRRTRRGRATPPPPRRIWSSAASMSLGATASG</sequence>
<dbReference type="Proteomes" id="UP000523007">
    <property type="component" value="Unassembled WGS sequence"/>
</dbReference>
<accession>A0A7W7W3F7</accession>
<dbReference type="InterPro" id="IPR025948">
    <property type="entry name" value="HTH-like_dom"/>
</dbReference>
<evidence type="ECO:0000259" key="2">
    <source>
        <dbReference type="Pfam" id="PF13276"/>
    </source>
</evidence>
<feature type="compositionally biased region" description="Polar residues" evidence="1">
    <location>
        <begin position="68"/>
        <end position="80"/>
    </location>
</feature>
<name>A0A7W7W3F7_9ACTN</name>
<protein>
    <submittedName>
        <fullName evidence="3">Transposase InsO family protein</fullName>
    </submittedName>
</protein>
<dbReference type="AlphaFoldDB" id="A0A7W7W3F7"/>
<gene>
    <name evidence="3" type="ORF">F4561_003551</name>
</gene>
<keyword evidence="4" id="KW-1185">Reference proteome</keyword>